<feature type="region of interest" description="Disordered" evidence="5">
    <location>
        <begin position="1906"/>
        <end position="2005"/>
    </location>
</feature>
<evidence type="ECO:0000256" key="2">
    <source>
        <dbReference type="ARBA" id="ARBA00022468"/>
    </source>
</evidence>
<sequence>MQRRKPMFRTSIGKNKQPDANAHGIVPASLLQPGALTQIFQECMELACLPPPPPPLPPPPEQELKAESSGASDIQSDEDDDHLTRLFQVLPDLVSPGGRSLPSHLYLTPSTMPHPQVSTLHQDAILSPPPSHDLSNDRKYHSSSNSILEPSAMQLSVTPKSISAMTPVHTQRSLQRNLIVTGAQSPSLLSPVRRDQPPGTSSRSGSGRLNVEVPTSAFGSPMASPARQLLQQSPSHPFQRIHSLHPPVRMSSVKLSSEEYVTLDHTPAREGLQASERKFEEVRALAEYVSVYPGPFKPLIRPGQEDPVLSNSPLNSPTASGLLGRMSSSPIMTRSSFQPPTSTSQNNLSPSKSTPQLLYPPAASSISLGSASPPILSSSPRHLAMSLPLLPTQRMFLELQDSARKLQKKLQAQVDKTSAKAKQKKASALAAAPSLKGTEVLGGDNSTLTAAALGQQQGAGEASVPSSPPAVKKKKSGPKPKKEHQDDAVSAHTEEGEKVFRFRSRRVVLDQSVDMPSDTTMVRNFLEAAAKRAAARKAAANGAPAPIIPATAKKQDKKDSKDKPGKPGAKDAKTALAQSEASKVKHPAGISLYKPVPGSYTADWPSAAHTSLDTRVAAEQSKLWAAQSAIQALAPLKYKSRLPISGVVKPAAPPPRTAPPTTTITTTTILRPSASFRTVSSDSDDVRSNCSNIIPVEYNAMGVPRLLGLPPDAGSDPSKVSILPTGSSGTRAHFYRPSGKDAFSAYRRAREVVSDSNRLLASRPDLMSRSTGLRSDMSTPSQHATRSLHPNTISNDSALMLAQPPALPNPDDDNAAADLICGKTNAAPPSTTSAQHESNEAGEEYEEYYADGEEVTGVSQRMVMDTAGNTMPADPAVDEGGPAGGGNRVQQGDETKAPFAMLQSLEVSGTILKPLQQSELLPASARALPRTRFAGPEVQEVRLKLWRKRIRQLERMDSGEQAGGDDDDMDGWMTVNVAGNMLRIPEPSVKWKLMRDRVKEVREHLARAQLVGEDHNLGPLGVGPGPTDRAGEVGRLMRRYQKGDPAVFILTSALRGINQVSALADLLVQLPQLQALYLASNDITDTVFEALANVLLKAEMSELLELDLGRNKLSSCSLSKIMPLLTGPPDLKTPWPYANLSVLLLSGNTQLGDISVQLLANAIKRAWCKIKELDLSRCSLGERSAIAMGDALMSTSCLEILDMSWNSFGVRGAKYFAAGVKLASCLHELNLAWTGIQDEGSSHILQAMVNNSSIILLDLSGNGVSINACTVLTELMLENKTLVNLVLRDNSMGQAAARRVIRALLLKPQSGPLEKVDLYGCSFQKDVALPEDVKEGPVLSFNPHEPDGTYSLNLAMPSERQIALELLEIASQQGLQTWTSATLDGKKFKLLSISKQMIPESGQLQVTFQCAFPILTNDAPLTDAQFNMMWRDQMQTPPKSPRAHDSQAAQRTILRYSASITPPPSPSERLSQQIPGTAYTAGAHSPESSRQGSPNTQRHSLPALPAGSGTPSNIISLATSGRTSSSGALPRFRSMAESQQYSGDQFVMNSSFATISASPFLADIREQSSEQYDGPGGYRGSRVASSQQRDVPDHWKMGMMLAMLDQCFMTCEQVSEVALSFTEPHMGSESVVRAFGILSDPENLHQLFEDLSSNQVQDIRSKLGALCYFNPANPTGVYSLFLSQPAHRCVARRLLLSYVQQCDAGLCFYPYHVCFTHCAVEGMALDVYDPHHLILPKEGLLRLHFVDLRPIPPEAQPLSIVQFQVLIALLIAEEKLDPIKLVEAIDDPSISASHEFLSRYHYHSTSSTAAHSLQKQRTMKSLRCRNSQSGIPSSSVGLGASKGFNSRGAGSNDGPGSFRPSSFHRSVSITSASALLHPTPPSDASFLPEHHSTSGVTVASSLMTRHSMPQPSSSYSQNMTFGSSNHNTNSNTARHQASGQSSLRPTASSHVMISAGHQQQQQHHGGALAGPDGSYQTAHRPPSAISSRPTSASMTTSRPYSSTPKLLQPLQERATGSSSRPLSSLSLGLLTENAAMPASHGSATASATAAAHLGQSVTQLTAAREQVAANVSRGITPGGRKKMFSGRTRSGRLSLPVCLLTGALIPPSGTPGEFNVEGYVDALRQLAPDPNLIKVRDQTGLVEALRMLTVKHYITCEQLIEILELVCHSGSIALGSALNPAGGAPATPQSTTGAITTQSLNTGGAVAAAHSTQSGVGSSSAAAVITIESLCVEVVTLFWARTVDRANQGGQGLGWTDVVRKLDMEGQVMISQRLGYFQVFNHLRPGLHYRLRMFRPDEHEIAWQLFNISMHAQHQCFDGIYVDGKLKKVNQGPTMWTFMRGNCPDGSIPEVTVEFYFSWPEAAHSDPRMLAALKDDINMIKEQRAAADAPQTIEDMHEELGEGSVTNDCGA</sequence>
<feature type="compositionally biased region" description="Polar residues" evidence="5">
    <location>
        <begin position="1824"/>
        <end position="1836"/>
    </location>
</feature>
<evidence type="ECO:0000256" key="3">
    <source>
        <dbReference type="ARBA" id="ARBA00022614"/>
    </source>
</evidence>
<dbReference type="InterPro" id="IPR027038">
    <property type="entry name" value="RanGap"/>
</dbReference>
<evidence type="ECO:0000256" key="1">
    <source>
        <dbReference type="ARBA" id="ARBA00004430"/>
    </source>
</evidence>
<dbReference type="EMBL" id="BEGY01000060">
    <property type="protein sequence ID" value="GAX81074.1"/>
    <property type="molecule type" value="Genomic_DNA"/>
</dbReference>
<feature type="compositionally biased region" description="Basic and acidic residues" evidence="5">
    <location>
        <begin position="553"/>
        <end position="573"/>
    </location>
</feature>
<feature type="region of interest" description="Disordered" evidence="5">
    <location>
        <begin position="822"/>
        <end position="841"/>
    </location>
</feature>
<feature type="compositionally biased region" description="Basic residues" evidence="5">
    <location>
        <begin position="471"/>
        <end position="482"/>
    </location>
</feature>
<dbReference type="Gene3D" id="3.80.10.10">
    <property type="entry name" value="Ribonuclease Inhibitor"/>
    <property type="match status" value="1"/>
</dbReference>
<feature type="region of interest" description="Disordered" evidence="5">
    <location>
        <begin position="1478"/>
        <end position="1529"/>
    </location>
</feature>
<feature type="compositionally biased region" description="Pro residues" evidence="5">
    <location>
        <begin position="49"/>
        <end position="61"/>
    </location>
</feature>
<accession>A0A250XDB4</accession>
<dbReference type="GO" id="GO:0005096">
    <property type="term" value="F:GTPase activator activity"/>
    <property type="evidence" value="ECO:0007669"/>
    <property type="project" value="UniProtKB-KW"/>
</dbReference>
<dbReference type="InterPro" id="IPR001611">
    <property type="entry name" value="Leu-rich_rpt"/>
</dbReference>
<keyword evidence="7" id="KW-1185">Reference proteome</keyword>
<dbReference type="PANTHER" id="PTHR24113">
    <property type="entry name" value="RAN GTPASE-ACTIVATING PROTEIN 1"/>
    <property type="match status" value="1"/>
</dbReference>
<dbReference type="Proteomes" id="UP000232323">
    <property type="component" value="Unassembled WGS sequence"/>
</dbReference>
<protein>
    <submittedName>
        <fullName evidence="6">Uncharacterized protein</fullName>
    </submittedName>
</protein>
<feature type="compositionally biased region" description="Polar residues" evidence="5">
    <location>
        <begin position="1486"/>
        <end position="1499"/>
    </location>
</feature>
<feature type="region of interest" description="Disordered" evidence="5">
    <location>
        <begin position="1808"/>
        <end position="1863"/>
    </location>
</feature>
<feature type="compositionally biased region" description="Polar residues" evidence="5">
    <location>
        <begin position="768"/>
        <end position="791"/>
    </location>
</feature>
<feature type="region of interest" description="Disordered" evidence="5">
    <location>
        <begin position="453"/>
        <end position="496"/>
    </location>
</feature>
<feature type="compositionally biased region" description="Low complexity" evidence="5">
    <location>
        <begin position="453"/>
        <end position="465"/>
    </location>
</feature>
<dbReference type="SMART" id="SM00368">
    <property type="entry name" value="LRR_RI"/>
    <property type="match status" value="8"/>
</dbReference>
<feature type="region of interest" description="Disordered" evidence="5">
    <location>
        <begin position="537"/>
        <end position="581"/>
    </location>
</feature>
<feature type="compositionally biased region" description="Polar residues" evidence="5">
    <location>
        <begin position="309"/>
        <end position="319"/>
    </location>
</feature>
<dbReference type="GO" id="GO:0005634">
    <property type="term" value="C:nucleus"/>
    <property type="evidence" value="ECO:0007669"/>
    <property type="project" value="TreeGrafter"/>
</dbReference>
<evidence type="ECO:0000313" key="6">
    <source>
        <dbReference type="EMBL" id="GAX81074.1"/>
    </source>
</evidence>
<feature type="region of interest" description="Disordered" evidence="5">
    <location>
        <begin position="48"/>
        <end position="78"/>
    </location>
</feature>
<feature type="compositionally biased region" description="Low complexity" evidence="5">
    <location>
        <begin position="1956"/>
        <end position="1966"/>
    </location>
</feature>
<feature type="compositionally biased region" description="Polar residues" evidence="5">
    <location>
        <begin position="1984"/>
        <end position="2005"/>
    </location>
</feature>
<feature type="region of interest" description="Disordered" evidence="5">
    <location>
        <begin position="1569"/>
        <end position="1589"/>
    </location>
</feature>
<dbReference type="PANTHER" id="PTHR24113:SF12">
    <property type="entry name" value="RAN GTPASE-ACTIVATING PROTEIN 1"/>
    <property type="match status" value="1"/>
</dbReference>
<organism evidence="6 7">
    <name type="scientific">Chlamydomonas eustigma</name>
    <dbReference type="NCBI Taxonomy" id="1157962"/>
    <lineage>
        <taxon>Eukaryota</taxon>
        <taxon>Viridiplantae</taxon>
        <taxon>Chlorophyta</taxon>
        <taxon>core chlorophytes</taxon>
        <taxon>Chlorophyceae</taxon>
        <taxon>CS clade</taxon>
        <taxon>Chlamydomonadales</taxon>
        <taxon>Chlamydomonadaceae</taxon>
        <taxon>Chlamydomonas</taxon>
    </lineage>
</organism>
<keyword evidence="4" id="KW-0677">Repeat</keyword>
<feature type="compositionally biased region" description="Polar residues" evidence="5">
    <location>
        <begin position="1509"/>
        <end position="1527"/>
    </location>
</feature>
<feature type="compositionally biased region" description="Polar residues" evidence="5">
    <location>
        <begin position="827"/>
        <end position="836"/>
    </location>
</feature>
<gene>
    <name evidence="6" type="ORF">CEUSTIGMA_g8509.t1</name>
</gene>
<dbReference type="GO" id="GO:0005829">
    <property type="term" value="C:cytosol"/>
    <property type="evidence" value="ECO:0007669"/>
    <property type="project" value="TreeGrafter"/>
</dbReference>
<evidence type="ECO:0000313" key="7">
    <source>
        <dbReference type="Proteomes" id="UP000232323"/>
    </source>
</evidence>
<dbReference type="GO" id="GO:0006913">
    <property type="term" value="P:nucleocytoplasmic transport"/>
    <property type="evidence" value="ECO:0007669"/>
    <property type="project" value="TreeGrafter"/>
</dbReference>
<dbReference type="GO" id="GO:0031267">
    <property type="term" value="F:small GTPase binding"/>
    <property type="evidence" value="ECO:0007669"/>
    <property type="project" value="TreeGrafter"/>
</dbReference>
<dbReference type="Pfam" id="PF13516">
    <property type="entry name" value="LRR_6"/>
    <property type="match status" value="2"/>
</dbReference>
<evidence type="ECO:0000256" key="4">
    <source>
        <dbReference type="ARBA" id="ARBA00022737"/>
    </source>
</evidence>
<dbReference type="GO" id="GO:0005930">
    <property type="term" value="C:axoneme"/>
    <property type="evidence" value="ECO:0007669"/>
    <property type="project" value="UniProtKB-SubCell"/>
</dbReference>
<dbReference type="InterPro" id="IPR032675">
    <property type="entry name" value="LRR_dom_sf"/>
</dbReference>
<evidence type="ECO:0000256" key="5">
    <source>
        <dbReference type="SAM" id="MobiDB-lite"/>
    </source>
</evidence>
<feature type="compositionally biased region" description="Low complexity" evidence="5">
    <location>
        <begin position="537"/>
        <end position="552"/>
    </location>
</feature>
<feature type="region of interest" description="Disordered" evidence="5">
    <location>
        <begin position="1"/>
        <end position="21"/>
    </location>
</feature>
<reference evidence="6 7" key="1">
    <citation type="submission" date="2017-08" db="EMBL/GenBank/DDBJ databases">
        <title>Acidophilic green algal genome provides insights into adaptation to an acidic environment.</title>
        <authorList>
            <person name="Hirooka S."/>
            <person name="Hirose Y."/>
            <person name="Kanesaki Y."/>
            <person name="Higuchi S."/>
            <person name="Fujiwara T."/>
            <person name="Onuma R."/>
            <person name="Era A."/>
            <person name="Ohbayashi R."/>
            <person name="Uzuka A."/>
            <person name="Nozaki H."/>
            <person name="Yoshikawa H."/>
            <person name="Miyagishima S.Y."/>
        </authorList>
    </citation>
    <scope>NUCLEOTIDE SEQUENCE [LARGE SCALE GENOMIC DNA]</scope>
    <source>
        <strain evidence="6 7">NIES-2499</strain>
    </source>
</reference>
<dbReference type="SUPFAM" id="SSF52047">
    <property type="entry name" value="RNI-like"/>
    <property type="match status" value="1"/>
</dbReference>
<proteinExistence type="predicted"/>
<feature type="region of interest" description="Disordered" evidence="5">
    <location>
        <begin position="303"/>
        <end position="360"/>
    </location>
</feature>
<feature type="compositionally biased region" description="Polar residues" evidence="5">
    <location>
        <begin position="326"/>
        <end position="356"/>
    </location>
</feature>
<dbReference type="GO" id="GO:0048471">
    <property type="term" value="C:perinuclear region of cytoplasm"/>
    <property type="evidence" value="ECO:0007669"/>
    <property type="project" value="TreeGrafter"/>
</dbReference>
<feature type="region of interest" description="Disordered" evidence="5">
    <location>
        <begin position="763"/>
        <end position="791"/>
    </location>
</feature>
<feature type="compositionally biased region" description="Basic and acidic residues" evidence="5">
    <location>
        <begin position="483"/>
        <end position="496"/>
    </location>
</feature>
<feature type="region of interest" description="Disordered" evidence="5">
    <location>
        <begin position="182"/>
        <end position="245"/>
    </location>
</feature>
<comment type="caution">
    <text evidence="6">The sequence shown here is derived from an EMBL/GenBank/DDBJ whole genome shotgun (WGS) entry which is preliminary data.</text>
</comment>
<feature type="compositionally biased region" description="Polar residues" evidence="5">
    <location>
        <begin position="1906"/>
        <end position="1951"/>
    </location>
</feature>
<name>A0A250XDB4_9CHLO</name>
<keyword evidence="2" id="KW-0343">GTPase activation</keyword>
<dbReference type="OrthoDB" id="120976at2759"/>
<feature type="region of interest" description="Disordered" evidence="5">
    <location>
        <begin position="122"/>
        <end position="147"/>
    </location>
</feature>
<keyword evidence="3" id="KW-0433">Leucine-rich repeat</keyword>
<comment type="subcellular location">
    <subcellularLocation>
        <location evidence="1">Cytoplasm</location>
        <location evidence="1">Cytoskeleton</location>
        <location evidence="1">Cilium axoneme</location>
    </subcellularLocation>
</comment>